<sequence>MECEFGEREARGCVSAHEWRCETHVCTWDCQVEHVIGNMFRCLSTGHVHICDCNCRNRVDYGPNEEICFVSRRVFEKRRDSPAPSRKRGAVEVAEEEYRAVETPRSVLPRTLHNPKFVSAFSFAREAGGQMPVTPTTPTAVLQLQYRDDIY</sequence>
<protein>
    <submittedName>
        <fullName evidence="1">Uncharacterized protein</fullName>
    </submittedName>
</protein>
<name>A0AAX4PB69_9CHLO</name>
<evidence type="ECO:0000313" key="1">
    <source>
        <dbReference type="EMBL" id="WZN63622.1"/>
    </source>
</evidence>
<dbReference type="Proteomes" id="UP001472866">
    <property type="component" value="Chromosome 08"/>
</dbReference>
<gene>
    <name evidence="1" type="ORF">HKI87_08g51710</name>
</gene>
<reference evidence="1 2" key="1">
    <citation type="submission" date="2024-03" db="EMBL/GenBank/DDBJ databases">
        <title>Complete genome sequence of the green alga Chloropicon roscoffensis RCC1871.</title>
        <authorList>
            <person name="Lemieux C."/>
            <person name="Pombert J.-F."/>
            <person name="Otis C."/>
            <person name="Turmel M."/>
        </authorList>
    </citation>
    <scope>NUCLEOTIDE SEQUENCE [LARGE SCALE GENOMIC DNA]</scope>
    <source>
        <strain evidence="1 2">RCC1871</strain>
    </source>
</reference>
<dbReference type="EMBL" id="CP151508">
    <property type="protein sequence ID" value="WZN63622.1"/>
    <property type="molecule type" value="Genomic_DNA"/>
</dbReference>
<dbReference type="PANTHER" id="PTHR36372">
    <property type="entry name" value="EXPRESSED PROTEIN"/>
    <property type="match status" value="1"/>
</dbReference>
<organism evidence="1 2">
    <name type="scientific">Chloropicon roscoffensis</name>
    <dbReference type="NCBI Taxonomy" id="1461544"/>
    <lineage>
        <taxon>Eukaryota</taxon>
        <taxon>Viridiplantae</taxon>
        <taxon>Chlorophyta</taxon>
        <taxon>Chloropicophyceae</taxon>
        <taxon>Chloropicales</taxon>
        <taxon>Chloropicaceae</taxon>
        <taxon>Chloropicon</taxon>
    </lineage>
</organism>
<accession>A0AAX4PB69</accession>
<evidence type="ECO:0000313" key="2">
    <source>
        <dbReference type="Proteomes" id="UP001472866"/>
    </source>
</evidence>
<keyword evidence="2" id="KW-1185">Reference proteome</keyword>
<dbReference type="AlphaFoldDB" id="A0AAX4PB69"/>
<proteinExistence type="predicted"/>